<dbReference type="InterPro" id="IPR016181">
    <property type="entry name" value="Acyl_CoA_acyltransferase"/>
</dbReference>
<dbReference type="Gene3D" id="3.40.630.30">
    <property type="match status" value="1"/>
</dbReference>
<gene>
    <name evidence="2" type="ORF">NM222_07100</name>
</gene>
<dbReference type="PROSITE" id="PS51186">
    <property type="entry name" value="GNAT"/>
    <property type="match status" value="1"/>
</dbReference>
<organism evidence="2 3">
    <name type="scientific">Parvimonas micra</name>
    <dbReference type="NCBI Taxonomy" id="33033"/>
    <lineage>
        <taxon>Bacteria</taxon>
        <taxon>Bacillati</taxon>
        <taxon>Bacillota</taxon>
        <taxon>Tissierellia</taxon>
        <taxon>Tissierellales</taxon>
        <taxon>Peptoniphilaceae</taxon>
        <taxon>Parvimonas</taxon>
    </lineage>
</organism>
<dbReference type="InterPro" id="IPR000182">
    <property type="entry name" value="GNAT_dom"/>
</dbReference>
<dbReference type="AlphaFoldDB" id="A0AAX3K683"/>
<protein>
    <submittedName>
        <fullName evidence="2">GNAT family N-acetyltransferase</fullName>
    </submittedName>
</protein>
<evidence type="ECO:0000259" key="1">
    <source>
        <dbReference type="PROSITE" id="PS51186"/>
    </source>
</evidence>
<name>A0AAX3K683_9FIRM</name>
<dbReference type="EMBL" id="CP101412">
    <property type="protein sequence ID" value="WBB30710.1"/>
    <property type="molecule type" value="Genomic_DNA"/>
</dbReference>
<evidence type="ECO:0000313" key="3">
    <source>
        <dbReference type="Proteomes" id="UP001210690"/>
    </source>
</evidence>
<sequence>MNKENINIEYVNEENSRFLKNILRDDISEDFVDSLDVVLEITNYGIEHNCKGHTYAIKYDEKYIGFILLWEAIEWSTDPEIMKKEPFYRLMAFIIDKRYRGCGIGSYILEKVISQCYEEYGIRPIALGVHKYNYRAEKFYVDRGFIKTEFMEGNDYYYFRFHKIKE</sequence>
<feature type="domain" description="N-acetyltransferase" evidence="1">
    <location>
        <begin position="6"/>
        <end position="163"/>
    </location>
</feature>
<proteinExistence type="predicted"/>
<dbReference type="CDD" id="cd04301">
    <property type="entry name" value="NAT_SF"/>
    <property type="match status" value="1"/>
</dbReference>
<dbReference type="GO" id="GO:0016747">
    <property type="term" value="F:acyltransferase activity, transferring groups other than amino-acyl groups"/>
    <property type="evidence" value="ECO:0007669"/>
    <property type="project" value="InterPro"/>
</dbReference>
<evidence type="ECO:0000313" key="2">
    <source>
        <dbReference type="EMBL" id="WBB30710.1"/>
    </source>
</evidence>
<dbReference type="SUPFAM" id="SSF55729">
    <property type="entry name" value="Acyl-CoA N-acyltransferases (Nat)"/>
    <property type="match status" value="1"/>
</dbReference>
<dbReference type="RefSeq" id="WP_269755140.1">
    <property type="nucleotide sequence ID" value="NZ_CP101412.1"/>
</dbReference>
<reference evidence="2" key="1">
    <citation type="submission" date="2022-07" db="EMBL/GenBank/DDBJ databases">
        <title>Parvimonas micra travels from the subgingival sulcus of the human oral cavity to the colorectal adenocarcinoma.</title>
        <authorList>
            <person name="Conde-Perez K."/>
            <person name="Buetas E."/>
            <person name="Aja-Macaya P."/>
            <person name="Martin-De Arribas E."/>
            <person name="Iglesias-Corras I."/>
            <person name="Trigo-Tasende N."/>
            <person name="Nasser-Ali M."/>
            <person name="Estevez L.S."/>
            <person name="Rumbo-Feal S."/>
            <person name="Otero-Alen B."/>
            <person name="Noguera J.F."/>
            <person name="Concha A."/>
            <person name="Pardinas-Lopez S."/>
            <person name="Carda-Dieguez M."/>
            <person name="Gomez-Randulfe I."/>
            <person name="Martinez-Lago N."/>
            <person name="Ladra S."/>
            <person name="Aparicio L.A."/>
            <person name="Bou G."/>
            <person name="Mira A."/>
            <person name="Vallejo J.A."/>
            <person name="Poza M."/>
        </authorList>
    </citation>
    <scope>NUCLEOTIDE SEQUENCE</scope>
    <source>
        <strain evidence="2">PM102KC-G-1</strain>
    </source>
</reference>
<dbReference type="Pfam" id="PF00583">
    <property type="entry name" value="Acetyltransf_1"/>
    <property type="match status" value="1"/>
</dbReference>
<accession>A0AAX3K683</accession>
<dbReference type="Proteomes" id="UP001210690">
    <property type="component" value="Chromosome"/>
</dbReference>